<evidence type="ECO:0000313" key="2">
    <source>
        <dbReference type="EMBL" id="PBK59638.1"/>
    </source>
</evidence>
<evidence type="ECO:0000313" key="3">
    <source>
        <dbReference type="Proteomes" id="UP000218334"/>
    </source>
</evidence>
<dbReference type="AlphaFoldDB" id="A0A2H3B0W5"/>
<organism evidence="2 3">
    <name type="scientific">Armillaria solidipes</name>
    <dbReference type="NCBI Taxonomy" id="1076256"/>
    <lineage>
        <taxon>Eukaryota</taxon>
        <taxon>Fungi</taxon>
        <taxon>Dikarya</taxon>
        <taxon>Basidiomycota</taxon>
        <taxon>Agaricomycotina</taxon>
        <taxon>Agaricomycetes</taxon>
        <taxon>Agaricomycetidae</taxon>
        <taxon>Agaricales</taxon>
        <taxon>Marasmiineae</taxon>
        <taxon>Physalacriaceae</taxon>
        <taxon>Armillaria</taxon>
    </lineage>
</organism>
<gene>
    <name evidence="2" type="ORF">ARMSODRAFT_982917</name>
</gene>
<feature type="compositionally biased region" description="Basic and acidic residues" evidence="1">
    <location>
        <begin position="48"/>
        <end position="62"/>
    </location>
</feature>
<dbReference type="EMBL" id="KZ293500">
    <property type="protein sequence ID" value="PBK59638.1"/>
    <property type="molecule type" value="Genomic_DNA"/>
</dbReference>
<proteinExistence type="predicted"/>
<evidence type="ECO:0000256" key="1">
    <source>
        <dbReference type="SAM" id="MobiDB-lite"/>
    </source>
</evidence>
<keyword evidence="3" id="KW-1185">Reference proteome</keyword>
<name>A0A2H3B0W5_9AGAR</name>
<accession>A0A2H3B0W5</accession>
<protein>
    <submittedName>
        <fullName evidence="2">Uncharacterized protein</fullName>
    </submittedName>
</protein>
<dbReference type="Proteomes" id="UP000218334">
    <property type="component" value="Unassembled WGS sequence"/>
</dbReference>
<reference evidence="3" key="1">
    <citation type="journal article" date="2017" name="Nat. Ecol. Evol.">
        <title>Genome expansion and lineage-specific genetic innovations in the forest pathogenic fungi Armillaria.</title>
        <authorList>
            <person name="Sipos G."/>
            <person name="Prasanna A.N."/>
            <person name="Walter M.C."/>
            <person name="O'Connor E."/>
            <person name="Balint B."/>
            <person name="Krizsan K."/>
            <person name="Kiss B."/>
            <person name="Hess J."/>
            <person name="Varga T."/>
            <person name="Slot J."/>
            <person name="Riley R."/>
            <person name="Boka B."/>
            <person name="Rigling D."/>
            <person name="Barry K."/>
            <person name="Lee J."/>
            <person name="Mihaltcheva S."/>
            <person name="LaButti K."/>
            <person name="Lipzen A."/>
            <person name="Waldron R."/>
            <person name="Moloney N.M."/>
            <person name="Sperisen C."/>
            <person name="Kredics L."/>
            <person name="Vagvoelgyi C."/>
            <person name="Patrignani A."/>
            <person name="Fitzpatrick D."/>
            <person name="Nagy I."/>
            <person name="Doyle S."/>
            <person name="Anderson J.B."/>
            <person name="Grigoriev I.V."/>
            <person name="Gueldener U."/>
            <person name="Muensterkoetter M."/>
            <person name="Nagy L.G."/>
        </authorList>
    </citation>
    <scope>NUCLEOTIDE SEQUENCE [LARGE SCALE GENOMIC DNA]</scope>
    <source>
        <strain evidence="3">28-4</strain>
    </source>
</reference>
<sequence length="294" mass="33440">MSMDERESDHRRCKQRRVEMIVCPSFMSPKPPEFMSMNHTYRNPKGKKLGDRHRFEFDKDSPSDLLSPTDGDEITREVLDFGKVNPGKLQTRIFLQVLGDICREFGCVNDVSLAVLSATDEMSLAVMNPFTYENQAVNGIRKGTLYSLDRTRRITAAHVFPASEEDARKSDPELFKKNNLPRTIKSSLPGGLSSILPKTEIQGNSCDHQVVRDVLGICRILPFWAITFEIFSTSSDRLKWRVQILHEAGELEIGLGPCGFQLSLQVSVVVFLNLSLRTNDISFLRLRHNYFLDN</sequence>
<feature type="region of interest" description="Disordered" evidence="1">
    <location>
        <begin position="48"/>
        <end position="71"/>
    </location>
</feature>